<dbReference type="Proteomes" id="UP000824321">
    <property type="component" value="Chromosome"/>
</dbReference>
<protein>
    <submittedName>
        <fullName evidence="3">DUF2059 domain-containing protein</fullName>
    </submittedName>
</protein>
<sequence>MKKWILALGAPLALSAQPVIAQGQDDEAQMLAAMAEMFKVEPLTAEQEARLPLAREVISTIMPAGAMSEMTGGMFDKMLKPMMEIGAEATQATLATGLGVGGIDRAMSDAEVREAALLIDPVRDERNARMAQMMPELMSNMMESMEPIMREAMIEVYAANFTTRELTDVNTFFKTESGASYARKSLALQQDPRLIAAVMQSLPVIMEAMKEMVLEMEARMADLPEERSWADLSASERERLQALTGLDAQTLEEGLAYAAKRREESKKSLEDF</sequence>
<feature type="chain" id="PRO_5045698864" evidence="1">
    <location>
        <begin position="22"/>
        <end position="272"/>
    </location>
</feature>
<feature type="signal peptide" evidence="1">
    <location>
        <begin position="1"/>
        <end position="21"/>
    </location>
</feature>
<gene>
    <name evidence="3" type="ORF">K3136_09165</name>
</gene>
<dbReference type="RefSeq" id="WP_221430011.1">
    <property type="nucleotide sequence ID" value="NZ_CP081294.1"/>
</dbReference>
<feature type="domain" description="DUF2059" evidence="2">
    <location>
        <begin position="149"/>
        <end position="200"/>
    </location>
</feature>
<evidence type="ECO:0000313" key="3">
    <source>
        <dbReference type="EMBL" id="QZD94263.1"/>
    </source>
</evidence>
<name>A0ABX9A4M8_9SPHN</name>
<dbReference type="Pfam" id="PF09832">
    <property type="entry name" value="DUF2059"/>
    <property type="match status" value="1"/>
</dbReference>
<dbReference type="InterPro" id="IPR018637">
    <property type="entry name" value="DUF2059"/>
</dbReference>
<evidence type="ECO:0000313" key="4">
    <source>
        <dbReference type="Proteomes" id="UP000824321"/>
    </source>
</evidence>
<evidence type="ECO:0000259" key="2">
    <source>
        <dbReference type="Pfam" id="PF09832"/>
    </source>
</evidence>
<evidence type="ECO:0000256" key="1">
    <source>
        <dbReference type="SAM" id="SignalP"/>
    </source>
</evidence>
<dbReference type="EMBL" id="CP081294">
    <property type="protein sequence ID" value="QZD94263.1"/>
    <property type="molecule type" value="Genomic_DNA"/>
</dbReference>
<proteinExistence type="predicted"/>
<keyword evidence="1" id="KW-0732">Signal</keyword>
<reference evidence="3 4" key="1">
    <citation type="submission" date="2021-08" db="EMBL/GenBank/DDBJ databases">
        <title>Comparative Genomics Analysis of the Genus Qipengyuania Reveals Extensive Genetic Diversity and Metabolic Versatility, Including the Description of Fifteen Novel Species.</title>
        <authorList>
            <person name="Liu Y."/>
        </authorList>
    </citation>
    <scope>NUCLEOTIDE SEQUENCE [LARGE SCALE GENOMIC DNA]</scope>
    <source>
        <strain evidence="3 4">1NDH1</strain>
    </source>
</reference>
<keyword evidence="4" id="KW-1185">Reference proteome</keyword>
<organism evidence="3 4">
    <name type="scientific">Qipengyuania gelatinilytica</name>
    <dbReference type="NCBI Taxonomy" id="2867231"/>
    <lineage>
        <taxon>Bacteria</taxon>
        <taxon>Pseudomonadati</taxon>
        <taxon>Pseudomonadota</taxon>
        <taxon>Alphaproteobacteria</taxon>
        <taxon>Sphingomonadales</taxon>
        <taxon>Erythrobacteraceae</taxon>
        <taxon>Qipengyuania</taxon>
    </lineage>
</organism>
<accession>A0ABX9A4M8</accession>